<feature type="region of interest" description="Disordered" evidence="1">
    <location>
        <begin position="696"/>
        <end position="722"/>
    </location>
</feature>
<sequence length="1090" mass="118771">MSRKPPKQAENNQKETFCQTQEDRNLENYLENVSSTELVTSNDDHRNENETRSAQNRYNYAGRTGASNEPRRCATAGPQYRSPASHSSRAVCEGCGCFFPPQQHVGRCAAVHCDQCAAGSGGYHREKCNTAPVQYIQRPCSAGGARYPTQRCQAPQPKCVPRPPSQPESRCDSKQRGRSKNSPRLVSAIGVKSKTRQCTFANAQCDSRPCSTIESQCDQRPCSAAEVQCDPRPCSAAEAQCDPYLCSTTEMQCDPRSCSAAEAQYDPCLCSTTEMQCDPRSCSAAEAQCDDRPCSTVEAQCEPTCSTVDASCNSTRCATFDAECNSIPCSTVDADCNSRLYSTADAECESRPCTATEAQCDPYAYTTVEAQCEPRPCSTAESQYDSRPCTATETQYEPCGRTTAEAQCESRPCSTAEAQCESRPCSTVEVQCDQIPYAMNETQCDPSQGERRQPEVCRKENTSYGQNACEVTSSYCSRVPSTSFNQRGTCPSYSASNASLICQAVSHTSKIPIVNSSTNNSYCSRVPSVQECSVAPPSCPISAQPSTEVCKTTVPSGKRGEGKKGHHAAPAKPANTGSAHGATKLLTPSAVDCHCSPCVCPNIESKLQQSVPKEGPKVASVEDSKTIPAEITKVATVEAALVVVPEITTVESVPVVPVKDEPVPTVVDSKIKIEEDVPTKEGITEEVAVTVDAVTTEEGVLNEESQVTSGDPASDSTKAAAAASTDYVKPEIAAFSSETALGSASAENSSTSKPSESKSDSALLPSRSRQRRNKITTFKGVHSVQPEIDLVALRSTSRTSLQERLSTSLKPGLSGLMEFISERSIARGKKREQLKKGGHAHHDEEKDFIDYFLDCNGLKYLGILEQFQLDYEDRCKSEMLNAEPTNSKIAQMLRKRLANIAQVQPSTDEKAMMDIEFADLLDQEFKVIPIDYKPKVIAIGRLHEYGIEMAEYWVHRIKHGKVIDPHEICEVGTQTAAEMMGQIFSLLVKCCEFLDLIGKDPNKYKSKFNVDLLTQFFTTFRQLVVEEIGAIGETCGQVMVRIPGLKKSKVDGMMSDLYGQINFADICLSRGLLAVIPMILYFDFRPRNAQ</sequence>
<feature type="region of interest" description="Disordered" evidence="1">
    <location>
        <begin position="1"/>
        <end position="22"/>
    </location>
</feature>
<proteinExistence type="predicted"/>
<dbReference type="EMBL" id="CAXLJM020000038">
    <property type="protein sequence ID" value="CAL8107095.1"/>
    <property type="molecule type" value="Genomic_DNA"/>
</dbReference>
<evidence type="ECO:0000313" key="3">
    <source>
        <dbReference type="Proteomes" id="UP001642540"/>
    </source>
</evidence>
<feature type="region of interest" description="Disordered" evidence="1">
    <location>
        <begin position="154"/>
        <end position="184"/>
    </location>
</feature>
<comment type="caution">
    <text evidence="2">The sequence shown here is derived from an EMBL/GenBank/DDBJ whole genome shotgun (WGS) entry which is preliminary data.</text>
</comment>
<reference evidence="2 3" key="1">
    <citation type="submission" date="2024-08" db="EMBL/GenBank/DDBJ databases">
        <authorList>
            <person name="Cucini C."/>
            <person name="Frati F."/>
        </authorList>
    </citation>
    <scope>NUCLEOTIDE SEQUENCE [LARGE SCALE GENOMIC DNA]</scope>
</reference>
<keyword evidence="3" id="KW-1185">Reference proteome</keyword>
<feature type="region of interest" description="Disordered" evidence="1">
    <location>
        <begin position="37"/>
        <end position="80"/>
    </location>
</feature>
<feature type="region of interest" description="Disordered" evidence="1">
    <location>
        <begin position="550"/>
        <end position="582"/>
    </location>
</feature>
<feature type="compositionally biased region" description="Polar residues" evidence="1">
    <location>
        <begin position="9"/>
        <end position="20"/>
    </location>
</feature>
<feature type="region of interest" description="Disordered" evidence="1">
    <location>
        <begin position="738"/>
        <end position="769"/>
    </location>
</feature>
<accession>A0ABP1QPR5</accession>
<feature type="compositionally biased region" description="Low complexity" evidence="1">
    <location>
        <begin position="743"/>
        <end position="754"/>
    </location>
</feature>
<organism evidence="2 3">
    <name type="scientific">Orchesella dallaii</name>
    <dbReference type="NCBI Taxonomy" id="48710"/>
    <lineage>
        <taxon>Eukaryota</taxon>
        <taxon>Metazoa</taxon>
        <taxon>Ecdysozoa</taxon>
        <taxon>Arthropoda</taxon>
        <taxon>Hexapoda</taxon>
        <taxon>Collembola</taxon>
        <taxon>Entomobryomorpha</taxon>
        <taxon>Entomobryoidea</taxon>
        <taxon>Orchesellidae</taxon>
        <taxon>Orchesellinae</taxon>
        <taxon>Orchesella</taxon>
    </lineage>
</organism>
<gene>
    <name evidence="2" type="ORF">ODALV1_LOCUS12571</name>
</gene>
<evidence type="ECO:0000256" key="1">
    <source>
        <dbReference type="SAM" id="MobiDB-lite"/>
    </source>
</evidence>
<evidence type="ECO:0000313" key="2">
    <source>
        <dbReference type="EMBL" id="CAL8107095.1"/>
    </source>
</evidence>
<feature type="compositionally biased region" description="Low complexity" evidence="1">
    <location>
        <begin position="713"/>
        <end position="722"/>
    </location>
</feature>
<protein>
    <submittedName>
        <fullName evidence="2">Uncharacterized protein</fullName>
    </submittedName>
</protein>
<feature type="compositionally biased region" description="Basic and acidic residues" evidence="1">
    <location>
        <begin position="42"/>
        <end position="51"/>
    </location>
</feature>
<dbReference type="Proteomes" id="UP001642540">
    <property type="component" value="Unassembled WGS sequence"/>
</dbReference>
<name>A0ABP1QPR5_9HEXA</name>